<keyword evidence="6 12" id="KW-0460">Magnesium</keyword>
<dbReference type="InterPro" id="IPR002637">
    <property type="entry name" value="RdgB/HAM1"/>
</dbReference>
<keyword evidence="14" id="KW-1185">Reference proteome</keyword>
<dbReference type="InterPro" id="IPR027502">
    <property type="entry name" value="ITPase"/>
</dbReference>
<feature type="binding site" evidence="12">
    <location>
        <begin position="168"/>
        <end position="169"/>
    </location>
    <ligand>
        <name>ITP</name>
        <dbReference type="ChEBI" id="CHEBI:61402"/>
    </ligand>
</feature>
<dbReference type="OrthoDB" id="6288734at2759"/>
<dbReference type="Gene3D" id="3.90.950.10">
    <property type="match status" value="1"/>
</dbReference>
<comment type="catalytic activity">
    <reaction evidence="11">
        <text>N(6)-hydroxy-dATP + H2O = N(6)-hydroxy-dAMP + diphosphate + H(+)</text>
        <dbReference type="Rhea" id="RHEA:83971"/>
        <dbReference type="ChEBI" id="CHEBI:15377"/>
        <dbReference type="ChEBI" id="CHEBI:15378"/>
        <dbReference type="ChEBI" id="CHEBI:33019"/>
        <dbReference type="ChEBI" id="CHEBI:233529"/>
        <dbReference type="ChEBI" id="CHEBI:233530"/>
    </reaction>
    <physiologicalReaction direction="left-to-right" evidence="11">
        <dbReference type="Rhea" id="RHEA:83972"/>
    </physiologicalReaction>
</comment>
<comment type="cofactor">
    <cofactor evidence="12">
        <name>Mg(2+)</name>
        <dbReference type="ChEBI" id="CHEBI:18420"/>
    </cofactor>
    <cofactor evidence="12">
        <name>Mn(2+)</name>
        <dbReference type="ChEBI" id="CHEBI:29035"/>
    </cofactor>
    <text evidence="12">Binds 1 divalent metal cation per subunit; can use either Mg(2+) or Mn(2+).</text>
</comment>
<dbReference type="GO" id="GO:0000166">
    <property type="term" value="F:nucleotide binding"/>
    <property type="evidence" value="ECO:0007669"/>
    <property type="project" value="UniProtKB-KW"/>
</dbReference>
<keyword evidence="2 12" id="KW-0963">Cytoplasm</keyword>
<evidence type="ECO:0000256" key="1">
    <source>
        <dbReference type="ARBA" id="ARBA00008023"/>
    </source>
</evidence>
<dbReference type="PANTHER" id="PTHR11067">
    <property type="entry name" value="INOSINE TRIPHOSPHATE PYROPHOSPHATASE/HAM1 PROTEIN"/>
    <property type="match status" value="1"/>
</dbReference>
<evidence type="ECO:0000256" key="6">
    <source>
        <dbReference type="ARBA" id="ARBA00022842"/>
    </source>
</evidence>
<proteinExistence type="inferred from homology"/>
<dbReference type="GO" id="GO:0009117">
    <property type="term" value="P:nucleotide metabolic process"/>
    <property type="evidence" value="ECO:0007669"/>
    <property type="project" value="UniProtKB-KW"/>
</dbReference>
<comment type="function">
    <text evidence="8">Pyrophosphatase that hydrolyzes the non-canonical purine nucleotides inosine triphosphate (ITP), deoxyinosine triphosphate (dITP) as well as 2'-deoxy-N-6-hydroxylaminopurine triphosphate (dHAPTP) and xanthosine 5'-triphosphate (XTP) to their respective monophosphate derivatives. The enzyme does not distinguish between the deoxy- and ribose forms. Probably excludes non-canonical purines from RNA and DNA precursor pools, thus preventing their incorporation into RNA and DNA and avoiding chromosomal lesions.</text>
</comment>
<dbReference type="EMBL" id="CAHR02000117">
    <property type="protein sequence ID" value="CCG83018.1"/>
    <property type="molecule type" value="Genomic_DNA"/>
</dbReference>
<keyword evidence="4 12" id="KW-0547">Nucleotide-binding</keyword>
<comment type="catalytic activity">
    <reaction evidence="10">
        <text>dITP + H2O = dIMP + diphosphate + H(+)</text>
        <dbReference type="Rhea" id="RHEA:28342"/>
        <dbReference type="ChEBI" id="CHEBI:15377"/>
        <dbReference type="ChEBI" id="CHEBI:15378"/>
        <dbReference type="ChEBI" id="CHEBI:33019"/>
        <dbReference type="ChEBI" id="CHEBI:61194"/>
        <dbReference type="ChEBI" id="CHEBI:61382"/>
        <dbReference type="EC" id="3.6.1.66"/>
    </reaction>
    <physiologicalReaction direction="left-to-right" evidence="10">
        <dbReference type="Rhea" id="RHEA:28343"/>
    </physiologicalReaction>
</comment>
<name>R4XB17_TAPDE</name>
<evidence type="ECO:0000256" key="11">
    <source>
        <dbReference type="ARBA" id="ARBA00093271"/>
    </source>
</evidence>
<comment type="caution">
    <text evidence="13">The sequence shown here is derived from an EMBL/GenBank/DDBJ whole genome shotgun (WGS) entry which is preliminary data.</text>
</comment>
<dbReference type="GO" id="GO:0036220">
    <property type="term" value="F:ITP diphosphatase activity"/>
    <property type="evidence" value="ECO:0007669"/>
    <property type="project" value="UniProtKB-UniRule"/>
</dbReference>
<evidence type="ECO:0000256" key="10">
    <source>
        <dbReference type="ARBA" id="ARBA00093255"/>
    </source>
</evidence>
<evidence type="ECO:0000256" key="3">
    <source>
        <dbReference type="ARBA" id="ARBA00022723"/>
    </source>
</evidence>
<dbReference type="GO" id="GO:0009204">
    <property type="term" value="P:deoxyribonucleoside triphosphate catabolic process"/>
    <property type="evidence" value="ECO:0007669"/>
    <property type="project" value="UniProtKB-UniRule"/>
</dbReference>
<comment type="subunit">
    <text evidence="12">Homodimer.</text>
</comment>
<organism evidence="13 14">
    <name type="scientific">Taphrina deformans (strain PYCC 5710 / ATCC 11124 / CBS 356.35 / IMI 108563 / JCM 9778 / NBRC 8474)</name>
    <name type="common">Peach leaf curl fungus</name>
    <name type="synonym">Lalaria deformans</name>
    <dbReference type="NCBI Taxonomy" id="1097556"/>
    <lineage>
        <taxon>Eukaryota</taxon>
        <taxon>Fungi</taxon>
        <taxon>Dikarya</taxon>
        <taxon>Ascomycota</taxon>
        <taxon>Taphrinomycotina</taxon>
        <taxon>Taphrinomycetes</taxon>
        <taxon>Taphrinales</taxon>
        <taxon>Taphrinaceae</taxon>
        <taxon>Taphrina</taxon>
    </lineage>
</organism>
<dbReference type="AlphaFoldDB" id="R4XB17"/>
<feature type="binding site" evidence="12">
    <location>
        <position position="48"/>
    </location>
    <ligand>
        <name>ITP</name>
        <dbReference type="ChEBI" id="CHEBI:61402"/>
    </ligand>
</feature>
<evidence type="ECO:0000313" key="13">
    <source>
        <dbReference type="EMBL" id="CCG83018.1"/>
    </source>
</evidence>
<comment type="subcellular location">
    <subcellularLocation>
        <location evidence="12">Cytoplasm</location>
    </subcellularLocation>
    <subcellularLocation>
        <location evidence="12">Nucleus</location>
    </subcellularLocation>
</comment>
<feature type="binding site" evidence="12">
    <location>
        <begin position="8"/>
        <end position="13"/>
    </location>
    <ligand>
        <name>ITP</name>
        <dbReference type="ChEBI" id="CHEBI:61402"/>
    </ligand>
</feature>
<feature type="binding site" evidence="12">
    <location>
        <position position="36"/>
    </location>
    <ligand>
        <name>Mg(2+)</name>
        <dbReference type="ChEBI" id="CHEBI:18420"/>
    </ligand>
</feature>
<comment type="catalytic activity">
    <reaction evidence="12">
        <text>XTP + H2O = XMP + diphosphate + H(+)</text>
        <dbReference type="Rhea" id="RHEA:28610"/>
        <dbReference type="ChEBI" id="CHEBI:15377"/>
        <dbReference type="ChEBI" id="CHEBI:15378"/>
        <dbReference type="ChEBI" id="CHEBI:33019"/>
        <dbReference type="ChEBI" id="CHEBI:57464"/>
        <dbReference type="ChEBI" id="CHEBI:61314"/>
        <dbReference type="EC" id="3.6.1.66"/>
    </reaction>
</comment>
<dbReference type="GO" id="GO:0005737">
    <property type="term" value="C:cytoplasm"/>
    <property type="evidence" value="ECO:0007669"/>
    <property type="project" value="UniProtKB-SubCell"/>
</dbReference>
<dbReference type="GO" id="GO:0005634">
    <property type="term" value="C:nucleus"/>
    <property type="evidence" value="ECO:0007669"/>
    <property type="project" value="UniProtKB-SubCell"/>
</dbReference>
<dbReference type="eggNOG" id="KOG3222">
    <property type="taxonomic scope" value="Eukaryota"/>
</dbReference>
<keyword evidence="3 12" id="KW-0479">Metal-binding</keyword>
<feature type="binding site" evidence="12">
    <location>
        <position position="163"/>
    </location>
    <ligand>
        <name>ITP</name>
        <dbReference type="ChEBI" id="CHEBI:61402"/>
    </ligand>
</feature>
<dbReference type="HAMAP" id="MF_03148">
    <property type="entry name" value="HAM1_NTPase"/>
    <property type="match status" value="1"/>
</dbReference>
<accession>R4XB17</accession>
<evidence type="ECO:0000313" key="14">
    <source>
        <dbReference type="Proteomes" id="UP000013776"/>
    </source>
</evidence>
<dbReference type="EC" id="3.6.1.66" evidence="12"/>
<feature type="binding site" evidence="12">
    <location>
        <position position="64"/>
    </location>
    <ligand>
        <name>Mg(2+)</name>
        <dbReference type="ChEBI" id="CHEBI:18420"/>
    </ligand>
</feature>
<keyword evidence="12" id="KW-0464">Manganese</keyword>
<evidence type="ECO:0000256" key="4">
    <source>
        <dbReference type="ARBA" id="ARBA00022741"/>
    </source>
</evidence>
<feature type="binding site" evidence="12">
    <location>
        <begin position="140"/>
        <end position="143"/>
    </location>
    <ligand>
        <name>ITP</name>
        <dbReference type="ChEBI" id="CHEBI:61402"/>
    </ligand>
</feature>
<evidence type="ECO:0000256" key="5">
    <source>
        <dbReference type="ARBA" id="ARBA00022801"/>
    </source>
</evidence>
<comment type="function">
    <text evidence="12">Pyrophosphatase that hydrolyzes non-canonical purine nucleotides such as inosine triphosphate (ITP), deoxyinosine triphosphate (dITP) or xanthosine 5'-triphosphate (XTP) to their respective monophosphate derivatives. The enzyme does not distinguish between the deoxy- and ribose forms. Probably excludes non-canonical purines from RNA and DNA precursor pools, thus preventing their incorporation into RNA and DNA and avoiding chromosomal lesions.</text>
</comment>
<protein>
    <recommendedName>
        <fullName evidence="12">Inosine triphosphate pyrophosphatase</fullName>
        <shortName evidence="12">ITPase</shortName>
        <shortName evidence="12">Inosine triphosphatase</shortName>
        <ecNumber evidence="12">3.6.1.66</ecNumber>
    </recommendedName>
    <alternativeName>
        <fullName evidence="12">Non-canonical purine NTP pyrophosphatase</fullName>
    </alternativeName>
    <alternativeName>
        <fullName evidence="12">Non-standard purine NTP pyrophosphatase</fullName>
    </alternativeName>
    <alternativeName>
        <fullName evidence="12">Nucleoside-triphosphate diphosphatase</fullName>
    </alternativeName>
    <alternativeName>
        <fullName evidence="12">Nucleoside-triphosphate pyrophosphatase</fullName>
        <shortName evidence="12">NTPase</shortName>
    </alternativeName>
    <alternativeName>
        <fullName evidence="12">XTP/dITP diphosphatase</fullName>
    </alternativeName>
</protein>
<keyword evidence="7 12" id="KW-0546">Nucleotide metabolism</keyword>
<dbReference type="CDD" id="cd00515">
    <property type="entry name" value="HAM1"/>
    <property type="match status" value="1"/>
</dbReference>
<keyword evidence="5 12" id="KW-0378">Hydrolase</keyword>
<evidence type="ECO:0000256" key="9">
    <source>
        <dbReference type="ARBA" id="ARBA00093218"/>
    </source>
</evidence>
<comment type="similarity">
    <text evidence="1 12">Belongs to the HAM1 NTPase family.</text>
</comment>
<evidence type="ECO:0000256" key="8">
    <source>
        <dbReference type="ARBA" id="ARBA00054940"/>
    </source>
</evidence>
<dbReference type="GO" id="GO:0046872">
    <property type="term" value="F:metal ion binding"/>
    <property type="evidence" value="ECO:0007669"/>
    <property type="project" value="UniProtKB-KW"/>
</dbReference>
<dbReference type="GO" id="GO:0035870">
    <property type="term" value="F:dITP diphosphatase activity"/>
    <property type="evidence" value="ECO:0007669"/>
    <property type="project" value="UniProtKB-UniRule"/>
</dbReference>
<evidence type="ECO:0000256" key="2">
    <source>
        <dbReference type="ARBA" id="ARBA00022490"/>
    </source>
</evidence>
<reference evidence="13 14" key="1">
    <citation type="journal article" date="2013" name="MBio">
        <title>Genome sequencing of the plant pathogen Taphrina deformans, the causal agent of peach leaf curl.</title>
        <authorList>
            <person name="Cisse O.H."/>
            <person name="Almeida J.M.G.C.F."/>
            <person name="Fonseca A."/>
            <person name="Kumar A.A."/>
            <person name="Salojaervi J."/>
            <person name="Overmyer K."/>
            <person name="Hauser P.M."/>
            <person name="Pagni M."/>
        </authorList>
    </citation>
    <scope>NUCLEOTIDE SEQUENCE [LARGE SCALE GENOMIC DNA]</scope>
    <source>
        <strain evidence="14">PYCC 5710 / ATCC 11124 / CBS 356.35 / IMI 108563 / JCM 9778 / NBRC 8474</strain>
    </source>
</reference>
<comment type="catalytic activity">
    <reaction evidence="9">
        <text>ITP + H2O = IMP + diphosphate + H(+)</text>
        <dbReference type="Rhea" id="RHEA:29399"/>
        <dbReference type="ChEBI" id="CHEBI:15377"/>
        <dbReference type="ChEBI" id="CHEBI:15378"/>
        <dbReference type="ChEBI" id="CHEBI:33019"/>
        <dbReference type="ChEBI" id="CHEBI:58053"/>
        <dbReference type="ChEBI" id="CHEBI:61402"/>
        <dbReference type="EC" id="3.6.1.66"/>
    </reaction>
    <physiologicalReaction direction="left-to-right" evidence="9">
        <dbReference type="Rhea" id="RHEA:29400"/>
    </physiologicalReaction>
</comment>
<dbReference type="VEuPathDB" id="FungiDB:TAPDE_003159"/>
<evidence type="ECO:0000256" key="12">
    <source>
        <dbReference type="HAMAP-Rule" id="MF_03148"/>
    </source>
</evidence>
<dbReference type="SUPFAM" id="SSF52972">
    <property type="entry name" value="ITPase-like"/>
    <property type="match status" value="1"/>
</dbReference>
<sequence>MEGITFVTGNAKKLAEVNHILGPSITLQSRSIDLPEIQGTTEEIAIAKCAAATEIIGGPTVTEDTSLSFGALGPLPGPYIKWFLAQLGHEGLNRLLHGFDDKSATALCTFAYCEGPGKPVMVFDGTCPGTIVSPRGNTEFGWDAIFESTELGKTFGEATKEEKATVSHRYRSLDKLRTFLESKAQASN</sequence>
<dbReference type="PANTHER" id="PTHR11067:SF9">
    <property type="entry name" value="INOSINE TRIPHOSPHATE PYROPHOSPHATASE"/>
    <property type="match status" value="1"/>
</dbReference>
<gene>
    <name evidence="13" type="ORF">TAPDE_003159</name>
</gene>
<feature type="binding site" evidence="12">
    <location>
        <begin position="64"/>
        <end position="65"/>
    </location>
    <ligand>
        <name>ITP</name>
        <dbReference type="ChEBI" id="CHEBI:61402"/>
    </ligand>
</feature>
<dbReference type="STRING" id="1097556.R4XB17"/>
<dbReference type="GO" id="GO:0036222">
    <property type="term" value="F:XTP diphosphatase activity"/>
    <property type="evidence" value="ECO:0007669"/>
    <property type="project" value="UniProtKB-UniRule"/>
</dbReference>
<dbReference type="InterPro" id="IPR029001">
    <property type="entry name" value="ITPase-like_fam"/>
</dbReference>
<keyword evidence="12" id="KW-0539">Nucleus</keyword>
<evidence type="ECO:0000256" key="7">
    <source>
        <dbReference type="ARBA" id="ARBA00023080"/>
    </source>
</evidence>
<dbReference type="FunFam" id="3.90.950.10:FF:000003">
    <property type="entry name" value="Inosine triphosphate pyrophosphatase"/>
    <property type="match status" value="1"/>
</dbReference>
<dbReference type="Proteomes" id="UP000013776">
    <property type="component" value="Unassembled WGS sequence"/>
</dbReference>
<dbReference type="Pfam" id="PF01725">
    <property type="entry name" value="Ham1p_like"/>
    <property type="match status" value="1"/>
</dbReference>